<name>A0ACD5V852_AVESA</name>
<keyword evidence="2" id="KW-1185">Reference proteome</keyword>
<dbReference type="Proteomes" id="UP001732700">
    <property type="component" value="Chromosome 2D"/>
</dbReference>
<reference evidence="1" key="2">
    <citation type="submission" date="2025-09" db="UniProtKB">
        <authorList>
            <consortium name="EnsemblPlants"/>
        </authorList>
    </citation>
    <scope>IDENTIFICATION</scope>
</reference>
<dbReference type="EnsemblPlants" id="AVESA.00010b.r2.2DG0388230.1">
    <property type="protein sequence ID" value="AVESA.00010b.r2.2DG0388230.1.CDS.1"/>
    <property type="gene ID" value="AVESA.00010b.r2.2DG0388230"/>
</dbReference>
<evidence type="ECO:0000313" key="2">
    <source>
        <dbReference type="Proteomes" id="UP001732700"/>
    </source>
</evidence>
<accession>A0ACD5V852</accession>
<proteinExistence type="predicted"/>
<protein>
    <submittedName>
        <fullName evidence="1">Uncharacterized protein</fullName>
    </submittedName>
</protein>
<reference evidence="1" key="1">
    <citation type="submission" date="2021-05" db="EMBL/GenBank/DDBJ databases">
        <authorList>
            <person name="Scholz U."/>
            <person name="Mascher M."/>
            <person name="Fiebig A."/>
        </authorList>
    </citation>
    <scope>NUCLEOTIDE SEQUENCE [LARGE SCALE GENOMIC DNA]</scope>
</reference>
<evidence type="ECO:0000313" key="1">
    <source>
        <dbReference type="EnsemblPlants" id="AVESA.00010b.r2.2DG0388230.1.CDS.1"/>
    </source>
</evidence>
<sequence>MLDTRKMVFSTVSDCTGYHAVLRWLPGQVESVIAPYRLRPFRNRSLPRIVAGREGVLEMFSLVGDHTPNGSFDLHHTSRQQNDRESSKDWQLENITPLPGQYDYFTVGAAEGFLFLGATTESQLDIDVRLMYTEWDVDYFSLEVKTSELRKVCRRKRHFFYYENVCCYFGLPPLLSKPSI</sequence>
<organism evidence="1 2">
    <name type="scientific">Avena sativa</name>
    <name type="common">Oat</name>
    <dbReference type="NCBI Taxonomy" id="4498"/>
    <lineage>
        <taxon>Eukaryota</taxon>
        <taxon>Viridiplantae</taxon>
        <taxon>Streptophyta</taxon>
        <taxon>Embryophyta</taxon>
        <taxon>Tracheophyta</taxon>
        <taxon>Spermatophyta</taxon>
        <taxon>Magnoliopsida</taxon>
        <taxon>Liliopsida</taxon>
        <taxon>Poales</taxon>
        <taxon>Poaceae</taxon>
        <taxon>BOP clade</taxon>
        <taxon>Pooideae</taxon>
        <taxon>Poodae</taxon>
        <taxon>Poeae</taxon>
        <taxon>Poeae Chloroplast Group 1 (Aveneae type)</taxon>
        <taxon>Aveninae</taxon>
        <taxon>Avena</taxon>
    </lineage>
</organism>